<dbReference type="PROSITE" id="PS00018">
    <property type="entry name" value="EF_HAND_1"/>
    <property type="match status" value="3"/>
</dbReference>
<reference evidence="4 5" key="1">
    <citation type="submission" date="2024-07" db="EMBL/GenBank/DDBJ databases">
        <authorList>
            <person name="Akdeniz Z."/>
        </authorList>
    </citation>
    <scope>NUCLEOTIDE SEQUENCE [LARGE SCALE GENOMIC DNA]</scope>
</reference>
<organism evidence="4 5">
    <name type="scientific">Hexamita inflata</name>
    <dbReference type="NCBI Taxonomy" id="28002"/>
    <lineage>
        <taxon>Eukaryota</taxon>
        <taxon>Metamonada</taxon>
        <taxon>Diplomonadida</taxon>
        <taxon>Hexamitidae</taxon>
        <taxon>Hexamitinae</taxon>
        <taxon>Hexamita</taxon>
    </lineage>
</organism>
<dbReference type="PANTHER" id="PTHR23048">
    <property type="entry name" value="MYOSIN LIGHT CHAIN 1, 3"/>
    <property type="match status" value="1"/>
</dbReference>
<dbReference type="Gene3D" id="1.10.238.10">
    <property type="entry name" value="EF-hand"/>
    <property type="match status" value="1"/>
</dbReference>
<dbReference type="PROSITE" id="PS50222">
    <property type="entry name" value="EF_HAND_2"/>
    <property type="match status" value="3"/>
</dbReference>
<dbReference type="InterPro" id="IPR050230">
    <property type="entry name" value="CALM/Myosin/TropC-like"/>
</dbReference>
<sequence>MSEVQIVEAVKGPKKFIPPNVQQCQQAFVLIDADGSGKLDVQEMSRAFKLLELSYSKSEIEQILLLLDDNGDKQMDLEEFTHFVYICQNARDAPLNDILFLYADVNCDGSIDATELFKVFKFLGLKNTEWETTDFAIHISDLGEEGISYEIFIKFIEEVQSTEYFVQKQK</sequence>
<protein>
    <submittedName>
        <fullName evidence="4">EF_hand domain-containing protein</fullName>
    </submittedName>
</protein>
<dbReference type="Pfam" id="PF13202">
    <property type="entry name" value="EF-hand_5"/>
    <property type="match status" value="1"/>
</dbReference>
<dbReference type="InterPro" id="IPR002048">
    <property type="entry name" value="EF_hand_dom"/>
</dbReference>
<dbReference type="InterPro" id="IPR011992">
    <property type="entry name" value="EF-hand-dom_pair"/>
</dbReference>
<proteinExistence type="predicted"/>
<keyword evidence="5" id="KW-1185">Reference proteome</keyword>
<feature type="domain" description="EF-hand" evidence="3">
    <location>
        <begin position="55"/>
        <end position="90"/>
    </location>
</feature>
<dbReference type="Pfam" id="PF13499">
    <property type="entry name" value="EF-hand_7"/>
    <property type="match status" value="1"/>
</dbReference>
<dbReference type="InterPro" id="IPR018247">
    <property type="entry name" value="EF_Hand_1_Ca_BS"/>
</dbReference>
<keyword evidence="1" id="KW-0677">Repeat</keyword>
<evidence type="ECO:0000256" key="1">
    <source>
        <dbReference type="ARBA" id="ARBA00022737"/>
    </source>
</evidence>
<feature type="domain" description="EF-hand" evidence="3">
    <location>
        <begin position="19"/>
        <end position="54"/>
    </location>
</feature>
<dbReference type="SMART" id="SM00054">
    <property type="entry name" value="EFh"/>
    <property type="match status" value="2"/>
</dbReference>
<dbReference type="CDD" id="cd00051">
    <property type="entry name" value="EFh"/>
    <property type="match status" value="1"/>
</dbReference>
<dbReference type="Proteomes" id="UP001642409">
    <property type="component" value="Unassembled WGS sequence"/>
</dbReference>
<dbReference type="PANTHER" id="PTHR23048:SF0">
    <property type="entry name" value="CALMODULIN LIKE 3"/>
    <property type="match status" value="1"/>
</dbReference>
<name>A0ABP1HP21_9EUKA</name>
<accession>A0ABP1HP21</accession>
<comment type="caution">
    <text evidence="4">The sequence shown here is derived from an EMBL/GenBank/DDBJ whole genome shotgun (WGS) entry which is preliminary data.</text>
</comment>
<keyword evidence="2" id="KW-0106">Calcium</keyword>
<evidence type="ECO:0000313" key="5">
    <source>
        <dbReference type="Proteomes" id="UP001642409"/>
    </source>
</evidence>
<feature type="domain" description="EF-hand" evidence="3">
    <location>
        <begin position="99"/>
        <end position="126"/>
    </location>
</feature>
<evidence type="ECO:0000259" key="3">
    <source>
        <dbReference type="PROSITE" id="PS50222"/>
    </source>
</evidence>
<dbReference type="SUPFAM" id="SSF47473">
    <property type="entry name" value="EF-hand"/>
    <property type="match status" value="1"/>
</dbReference>
<dbReference type="EMBL" id="CAXDID020000039">
    <property type="protein sequence ID" value="CAL5998926.1"/>
    <property type="molecule type" value="Genomic_DNA"/>
</dbReference>
<evidence type="ECO:0000256" key="2">
    <source>
        <dbReference type="ARBA" id="ARBA00022837"/>
    </source>
</evidence>
<evidence type="ECO:0000313" key="4">
    <source>
        <dbReference type="EMBL" id="CAL5998926.1"/>
    </source>
</evidence>
<gene>
    <name evidence="4" type="ORF">HINF_LOCUS15965</name>
</gene>